<dbReference type="Gene3D" id="3.55.50.30">
    <property type="match status" value="1"/>
</dbReference>
<dbReference type="PANTHER" id="PTHR30273:SF2">
    <property type="entry name" value="PROTEIN FECR"/>
    <property type="match status" value="1"/>
</dbReference>
<dbReference type="InterPro" id="IPR032508">
    <property type="entry name" value="FecR_C"/>
</dbReference>
<keyword evidence="1" id="KW-0812">Transmembrane</keyword>
<accession>A0ABR7CBS0</accession>
<feature type="transmembrane region" description="Helical" evidence="1">
    <location>
        <begin position="81"/>
        <end position="102"/>
    </location>
</feature>
<dbReference type="Proteomes" id="UP000600600">
    <property type="component" value="Unassembled WGS sequence"/>
</dbReference>
<evidence type="ECO:0000256" key="1">
    <source>
        <dbReference type="SAM" id="Phobius"/>
    </source>
</evidence>
<organism evidence="4 5">
    <name type="scientific">Bacteroides difficilis</name>
    <dbReference type="NCBI Taxonomy" id="2763021"/>
    <lineage>
        <taxon>Bacteria</taxon>
        <taxon>Pseudomonadati</taxon>
        <taxon>Bacteroidota</taxon>
        <taxon>Bacteroidia</taxon>
        <taxon>Bacteroidales</taxon>
        <taxon>Bacteroidaceae</taxon>
        <taxon>Bacteroides</taxon>
    </lineage>
</organism>
<dbReference type="PANTHER" id="PTHR30273">
    <property type="entry name" value="PERIPLASMIC SIGNAL SENSOR AND SIGMA FACTOR ACTIVATOR FECR-RELATED"/>
    <property type="match status" value="1"/>
</dbReference>
<sequence length="388" mass="43853">MLSEEEFIELCSKYKTHELTEAEYRKLRMWVDGSEENYRFFSNYVKLYKAEMRAETYRQADSSKGWQAIERKRRAYRLRQHLYRVAVAACLLTAVILGAFYFNSYDETPVVEKPVTLAEVFPDLPKNKVTLTLSSGQQIVLDKDSVQAISDNGLAVASGSNTSLNYQKVAANDVSVPQYNTVTVPEGSTFTLTLSDGTQVTLNSSSVFRYPVAFKGDRCVELIGEAYFDVTHDGTSFVVKVDNKEVEVLGTSFNVSGYSKKSMITTLVKGKVEVKSGGRRRLLLPGEQATVDDEKGVIDIASVDTELYTSWVSGKYDFTETPLSKILRQLELWYGVRIVYKDPQVRDLHFDGTVFRNKPLGFSLEIIRQVSDVRFDREDGVVFVSLHK</sequence>
<dbReference type="RefSeq" id="WP_186967350.1">
    <property type="nucleotide sequence ID" value="NZ_JACOOE010000005.1"/>
</dbReference>
<keyword evidence="1" id="KW-0472">Membrane</keyword>
<keyword evidence="5" id="KW-1185">Reference proteome</keyword>
<reference evidence="4 5" key="1">
    <citation type="submission" date="2020-08" db="EMBL/GenBank/DDBJ databases">
        <title>Genome public.</title>
        <authorList>
            <person name="Liu C."/>
            <person name="Sun Q."/>
        </authorList>
    </citation>
    <scope>NUCLEOTIDE SEQUENCE [LARGE SCALE GENOMIC DNA]</scope>
    <source>
        <strain evidence="4 5">M27</strain>
    </source>
</reference>
<comment type="caution">
    <text evidence="4">The sequence shown here is derived from an EMBL/GenBank/DDBJ whole genome shotgun (WGS) entry which is preliminary data.</text>
</comment>
<proteinExistence type="predicted"/>
<dbReference type="Pfam" id="PF16344">
    <property type="entry name" value="FecR_C"/>
    <property type="match status" value="1"/>
</dbReference>
<feature type="domain" description="FecR protein" evidence="2">
    <location>
        <begin position="181"/>
        <end position="273"/>
    </location>
</feature>
<protein>
    <submittedName>
        <fullName evidence="4">DUF4974 domain-containing protein</fullName>
    </submittedName>
</protein>
<dbReference type="Pfam" id="PF04773">
    <property type="entry name" value="FecR"/>
    <property type="match status" value="1"/>
</dbReference>
<dbReference type="InterPro" id="IPR006860">
    <property type="entry name" value="FecR"/>
</dbReference>
<gene>
    <name evidence="4" type="ORF">H8S67_11330</name>
</gene>
<evidence type="ECO:0000259" key="2">
    <source>
        <dbReference type="Pfam" id="PF04773"/>
    </source>
</evidence>
<evidence type="ECO:0000313" key="4">
    <source>
        <dbReference type="EMBL" id="MBC5605259.1"/>
    </source>
</evidence>
<keyword evidence="1" id="KW-1133">Transmembrane helix</keyword>
<evidence type="ECO:0000259" key="3">
    <source>
        <dbReference type="Pfam" id="PF16344"/>
    </source>
</evidence>
<dbReference type="InterPro" id="IPR012373">
    <property type="entry name" value="Ferrdict_sens_TM"/>
</dbReference>
<dbReference type="Gene3D" id="2.60.120.1440">
    <property type="match status" value="1"/>
</dbReference>
<feature type="domain" description="Protein FecR C-terminal" evidence="3">
    <location>
        <begin position="316"/>
        <end position="383"/>
    </location>
</feature>
<evidence type="ECO:0000313" key="5">
    <source>
        <dbReference type="Proteomes" id="UP000600600"/>
    </source>
</evidence>
<name>A0ABR7CBS0_9BACE</name>
<dbReference type="EMBL" id="JACOOE010000005">
    <property type="protein sequence ID" value="MBC5605259.1"/>
    <property type="molecule type" value="Genomic_DNA"/>
</dbReference>